<name>A0A420XGY6_9PAST</name>
<dbReference type="PANTHER" id="PTHR33747">
    <property type="entry name" value="UPF0225 PROTEIN SCO1677"/>
    <property type="match status" value="1"/>
</dbReference>
<dbReference type="AlphaFoldDB" id="A0A420XGY6"/>
<dbReference type="InterPro" id="IPR004027">
    <property type="entry name" value="SEC_C_motif"/>
</dbReference>
<evidence type="ECO:0000256" key="1">
    <source>
        <dbReference type="ARBA" id="ARBA00010839"/>
    </source>
</evidence>
<dbReference type="HAMAP" id="MF_00612">
    <property type="entry name" value="UPF0225"/>
    <property type="match status" value="1"/>
</dbReference>
<dbReference type="Pfam" id="PF02810">
    <property type="entry name" value="SEC-C"/>
    <property type="match status" value="2"/>
</dbReference>
<protein>
    <recommendedName>
        <fullName evidence="2">UPF0225 protein DES31_1213</fullName>
    </recommendedName>
</protein>
<reference evidence="4 5" key="1">
    <citation type="submission" date="2018-10" db="EMBL/GenBank/DDBJ databases">
        <title>Genomic Encyclopedia of Type Strains, Phase IV (KMG-IV): sequencing the most valuable type-strain genomes for metagenomic binning, comparative biology and taxonomic classification.</title>
        <authorList>
            <person name="Goeker M."/>
        </authorList>
    </citation>
    <scope>NUCLEOTIDE SEQUENCE [LARGE SCALE GENOMIC DNA]</scope>
    <source>
        <strain evidence="4 5">DSM 23800</strain>
    </source>
</reference>
<evidence type="ECO:0000313" key="5">
    <source>
        <dbReference type="Proteomes" id="UP000280099"/>
    </source>
</evidence>
<dbReference type="Gene3D" id="3.10.450.50">
    <property type="match status" value="1"/>
</dbReference>
<evidence type="ECO:0000313" key="4">
    <source>
        <dbReference type="EMBL" id="RKR71863.1"/>
    </source>
</evidence>
<dbReference type="SUPFAM" id="SSF103642">
    <property type="entry name" value="Sec-C motif"/>
    <property type="match status" value="1"/>
</dbReference>
<dbReference type="NCBIfam" id="NF001213">
    <property type="entry name" value="PRK00183.1"/>
    <property type="match status" value="1"/>
</dbReference>
<gene>
    <name evidence="4" type="ORF">DES31_1213</name>
</gene>
<evidence type="ECO:0000256" key="2">
    <source>
        <dbReference type="HAMAP-Rule" id="MF_00612"/>
    </source>
</evidence>
<dbReference type="NCBIfam" id="NF002486">
    <property type="entry name" value="PRK01752.1"/>
    <property type="match status" value="1"/>
</dbReference>
<dbReference type="SUPFAM" id="SSF54427">
    <property type="entry name" value="NTF2-like"/>
    <property type="match status" value="1"/>
</dbReference>
<comment type="caution">
    <text evidence="4">The sequence shown here is derived from an EMBL/GenBank/DDBJ whole genome shotgun (WGS) entry which is preliminary data.</text>
</comment>
<dbReference type="Pfam" id="PF17775">
    <property type="entry name" value="YchJ_M-like"/>
    <property type="match status" value="1"/>
</dbReference>
<sequence length="155" mass="17755">MTNTSMCPCQSGKLYADCCEPLHLGKEKPNNAEQLMRSRYTAYTQSNIDYIVATTVPNQQQSLDKELMTVWSKTTQWMGLEIIQHNPKFSKNHATVEFKALFKTDNGQDVHHELSLFVNIDDRWFFVDPNVRVSKKQPCICGSGKKFKQCCGVLM</sequence>
<keyword evidence="5" id="KW-1185">Reference proteome</keyword>
<organism evidence="4 5">
    <name type="scientific">Otariodibacter oris</name>
    <dbReference type="NCBI Taxonomy" id="1032623"/>
    <lineage>
        <taxon>Bacteria</taxon>
        <taxon>Pseudomonadati</taxon>
        <taxon>Pseudomonadota</taxon>
        <taxon>Gammaproteobacteria</taxon>
        <taxon>Pasteurellales</taxon>
        <taxon>Pasteurellaceae</taxon>
        <taxon>Otariodibacter</taxon>
    </lineage>
</organism>
<dbReference type="NCBIfam" id="NF002449">
    <property type="entry name" value="PRK01617.1"/>
    <property type="match status" value="1"/>
</dbReference>
<dbReference type="InterPro" id="IPR032710">
    <property type="entry name" value="NTF2-like_dom_sf"/>
</dbReference>
<dbReference type="Proteomes" id="UP000280099">
    <property type="component" value="Unassembled WGS sequence"/>
</dbReference>
<proteinExistence type="inferred from homology"/>
<feature type="domain" description="YchJ-like middle NTF2-like" evidence="3">
    <location>
        <begin position="31"/>
        <end position="128"/>
    </location>
</feature>
<dbReference type="PANTHER" id="PTHR33747:SF1">
    <property type="entry name" value="ADENYLATE CYCLASE-ASSOCIATED CAP C-TERMINAL DOMAIN-CONTAINING PROTEIN"/>
    <property type="match status" value="1"/>
</dbReference>
<dbReference type="InterPro" id="IPR048469">
    <property type="entry name" value="YchJ-like_M"/>
</dbReference>
<accession>A0A420XGY6</accession>
<comment type="similarity">
    <text evidence="1 2">Belongs to the UPF0225 family.</text>
</comment>
<evidence type="ECO:0000259" key="3">
    <source>
        <dbReference type="Pfam" id="PF17775"/>
    </source>
</evidence>
<dbReference type="InterPro" id="IPR023006">
    <property type="entry name" value="YchJ-like"/>
</dbReference>
<dbReference type="EMBL" id="RBJC01000006">
    <property type="protein sequence ID" value="RKR71863.1"/>
    <property type="molecule type" value="Genomic_DNA"/>
</dbReference>